<comment type="caution">
    <text evidence="1">The sequence shown here is derived from an EMBL/GenBank/DDBJ whole genome shotgun (WGS) entry which is preliminary data.</text>
</comment>
<name>A0ABQ9HG00_9NEOP</name>
<protein>
    <submittedName>
        <fullName evidence="1">Uncharacterized protein</fullName>
    </submittedName>
</protein>
<sequence>MATIPCHWDLHCICIEPCITPCIAPCVELHQCHQRRRVSTRTVMRKIGVVGKWYMEGRRDREGCFPRCGRIVGQAGDFSPWRMPREASPTWFHLCGRKYRRADPLGRTAPQNQVRGDRAADALDLGTADWFTKADACANENKLSRARAGHLHARSLPLNCRSWECQRKLEGVSLRISFPATPAGEQRRMIVAKCREVEGRKWFKRTLGEKGKVGGWQWPAAGEKKTSRRRPCVDKGTKLHSALVSARPLLPPLGLALVAVVAERLACSPPTEAIRVQTPAGSLWIFARGNHTGRCRWSAGFLGNNPFPPPFHSDAAPYSTQSPSSDLKTSMLRAVQISSLTS</sequence>
<evidence type="ECO:0000313" key="1">
    <source>
        <dbReference type="EMBL" id="KAJ8882968.1"/>
    </source>
</evidence>
<keyword evidence="2" id="KW-1185">Reference proteome</keyword>
<dbReference type="Proteomes" id="UP001159363">
    <property type="component" value="Chromosome 4"/>
</dbReference>
<reference evidence="1 2" key="1">
    <citation type="submission" date="2023-02" db="EMBL/GenBank/DDBJ databases">
        <title>LHISI_Scaffold_Assembly.</title>
        <authorList>
            <person name="Stuart O.P."/>
            <person name="Cleave R."/>
            <person name="Magrath M.J.L."/>
            <person name="Mikheyev A.S."/>
        </authorList>
    </citation>
    <scope>NUCLEOTIDE SEQUENCE [LARGE SCALE GENOMIC DNA]</scope>
    <source>
        <strain evidence="1">Daus_M_001</strain>
        <tissue evidence="1">Leg muscle</tissue>
    </source>
</reference>
<accession>A0ABQ9HG00</accession>
<gene>
    <name evidence="1" type="ORF">PR048_014807</name>
</gene>
<proteinExistence type="predicted"/>
<evidence type="ECO:0000313" key="2">
    <source>
        <dbReference type="Proteomes" id="UP001159363"/>
    </source>
</evidence>
<dbReference type="EMBL" id="JARBHB010000005">
    <property type="protein sequence ID" value="KAJ8882968.1"/>
    <property type="molecule type" value="Genomic_DNA"/>
</dbReference>
<organism evidence="1 2">
    <name type="scientific">Dryococelus australis</name>
    <dbReference type="NCBI Taxonomy" id="614101"/>
    <lineage>
        <taxon>Eukaryota</taxon>
        <taxon>Metazoa</taxon>
        <taxon>Ecdysozoa</taxon>
        <taxon>Arthropoda</taxon>
        <taxon>Hexapoda</taxon>
        <taxon>Insecta</taxon>
        <taxon>Pterygota</taxon>
        <taxon>Neoptera</taxon>
        <taxon>Polyneoptera</taxon>
        <taxon>Phasmatodea</taxon>
        <taxon>Verophasmatodea</taxon>
        <taxon>Anareolatae</taxon>
        <taxon>Phasmatidae</taxon>
        <taxon>Eurycanthinae</taxon>
        <taxon>Dryococelus</taxon>
    </lineage>
</organism>